<protein>
    <recommendedName>
        <fullName evidence="8">tRNA(Ile)-lysidine synthase</fullName>
        <ecNumber evidence="8">6.3.4.19</ecNumber>
    </recommendedName>
    <alternativeName>
        <fullName evidence="8">tRNA(Ile)-2-lysyl-cytidine synthase</fullName>
    </alternativeName>
    <alternativeName>
        <fullName evidence="8">tRNA(Ile)-lysidine synthetase</fullName>
    </alternativeName>
</protein>
<dbReference type="PANTHER" id="PTHR43033:SF1">
    <property type="entry name" value="TRNA(ILE)-LYSIDINE SYNTHASE-RELATED"/>
    <property type="match status" value="1"/>
</dbReference>
<dbReference type="HAMAP" id="MF_01161">
    <property type="entry name" value="tRNA_Ile_lys_synt"/>
    <property type="match status" value="1"/>
</dbReference>
<dbReference type="InterPro" id="IPR011063">
    <property type="entry name" value="TilS/TtcA_N"/>
</dbReference>
<dbReference type="CDD" id="cd01992">
    <property type="entry name" value="TilS_N"/>
    <property type="match status" value="1"/>
</dbReference>
<dbReference type="NCBIfam" id="TIGR02433">
    <property type="entry name" value="lysidine_TilS_C"/>
    <property type="match status" value="1"/>
</dbReference>
<gene>
    <name evidence="8 10" type="primary">tilS</name>
    <name evidence="10" type="ORF">NATSA_01090</name>
</gene>
<comment type="caution">
    <text evidence="10">The sequence shown here is derived from an EMBL/GenBank/DDBJ whole genome shotgun (WGS) entry which is preliminary data.</text>
</comment>
<name>A0A8J7S390_9BACT</name>
<dbReference type="EMBL" id="JAFIDN010000001">
    <property type="protein sequence ID" value="MBP3191248.1"/>
    <property type="molecule type" value="Genomic_DNA"/>
</dbReference>
<dbReference type="GO" id="GO:0005524">
    <property type="term" value="F:ATP binding"/>
    <property type="evidence" value="ECO:0007669"/>
    <property type="project" value="UniProtKB-UniRule"/>
</dbReference>
<dbReference type="PANTHER" id="PTHR43033">
    <property type="entry name" value="TRNA(ILE)-LYSIDINE SYNTHASE-RELATED"/>
    <property type="match status" value="1"/>
</dbReference>
<evidence type="ECO:0000256" key="5">
    <source>
        <dbReference type="ARBA" id="ARBA00022741"/>
    </source>
</evidence>
<accession>A0A8J7S390</accession>
<evidence type="ECO:0000256" key="3">
    <source>
        <dbReference type="ARBA" id="ARBA00022598"/>
    </source>
</evidence>
<evidence type="ECO:0000256" key="4">
    <source>
        <dbReference type="ARBA" id="ARBA00022694"/>
    </source>
</evidence>
<feature type="binding site" evidence="8">
    <location>
        <begin position="34"/>
        <end position="39"/>
    </location>
    <ligand>
        <name>ATP</name>
        <dbReference type="ChEBI" id="CHEBI:30616"/>
    </ligand>
</feature>
<comment type="function">
    <text evidence="8">Ligates lysine onto the cytidine present at position 34 of the AUA codon-specific tRNA(Ile) that contains the anticodon CAU, in an ATP-dependent manner. Cytidine is converted to lysidine, thus changing the amino acid specificity of the tRNA from methionine to isoleucine.</text>
</comment>
<dbReference type="NCBIfam" id="TIGR02432">
    <property type="entry name" value="lysidine_TilS_N"/>
    <property type="match status" value="1"/>
</dbReference>
<evidence type="ECO:0000256" key="7">
    <source>
        <dbReference type="ARBA" id="ARBA00048539"/>
    </source>
</evidence>
<dbReference type="EC" id="6.3.4.19" evidence="8"/>
<dbReference type="SUPFAM" id="SSF52402">
    <property type="entry name" value="Adenine nucleotide alpha hydrolases-like"/>
    <property type="match status" value="1"/>
</dbReference>
<comment type="similarity">
    <text evidence="8">Belongs to the tRNA(Ile)-lysidine synthase family.</text>
</comment>
<reference evidence="10" key="1">
    <citation type="submission" date="2021-02" db="EMBL/GenBank/DDBJ databases">
        <title>Natronogracilivirga saccharolytica gen. nov. sp. nov. a new anaerobic, haloalkiliphilic carbohydrate-fermenting bacterium from soda lake and proposing of Cyclonatronumiaceae fam. nov. in the phylum Balneolaeota.</title>
        <authorList>
            <person name="Zhilina T.N."/>
            <person name="Sorokin D.Y."/>
            <person name="Zavarzina D.G."/>
            <person name="Toshchakov S.V."/>
            <person name="Kublanov I.V."/>
        </authorList>
    </citation>
    <scope>NUCLEOTIDE SEQUENCE</scope>
    <source>
        <strain evidence="10">Z-1702</strain>
    </source>
</reference>
<dbReference type="GO" id="GO:0032267">
    <property type="term" value="F:tRNA(Ile)-lysidine synthase activity"/>
    <property type="evidence" value="ECO:0007669"/>
    <property type="project" value="UniProtKB-EC"/>
</dbReference>
<evidence type="ECO:0000256" key="2">
    <source>
        <dbReference type="ARBA" id="ARBA00022490"/>
    </source>
</evidence>
<dbReference type="InterPro" id="IPR012094">
    <property type="entry name" value="tRNA_Ile_lys_synt"/>
</dbReference>
<evidence type="ECO:0000256" key="1">
    <source>
        <dbReference type="ARBA" id="ARBA00004496"/>
    </source>
</evidence>
<keyword evidence="6 8" id="KW-0067">ATP-binding</keyword>
<keyword evidence="3 8" id="KW-0436">Ligase</keyword>
<dbReference type="InterPro" id="IPR012795">
    <property type="entry name" value="tRNA_Ile_lys_synt_N"/>
</dbReference>
<dbReference type="AlphaFoldDB" id="A0A8J7S390"/>
<keyword evidence="5 8" id="KW-0547">Nucleotide-binding</keyword>
<comment type="subcellular location">
    <subcellularLocation>
        <location evidence="1 8">Cytoplasm</location>
    </subcellularLocation>
</comment>
<evidence type="ECO:0000256" key="6">
    <source>
        <dbReference type="ARBA" id="ARBA00022840"/>
    </source>
</evidence>
<organism evidence="10 11">
    <name type="scientific">Natronogracilivirga saccharolytica</name>
    <dbReference type="NCBI Taxonomy" id="2812953"/>
    <lineage>
        <taxon>Bacteria</taxon>
        <taxon>Pseudomonadati</taxon>
        <taxon>Balneolota</taxon>
        <taxon>Balneolia</taxon>
        <taxon>Balneolales</taxon>
        <taxon>Cyclonatronaceae</taxon>
        <taxon>Natronogracilivirga</taxon>
    </lineage>
</organism>
<comment type="catalytic activity">
    <reaction evidence="7 8">
        <text>cytidine(34) in tRNA(Ile2) + L-lysine + ATP = lysidine(34) in tRNA(Ile2) + AMP + diphosphate + H(+)</text>
        <dbReference type="Rhea" id="RHEA:43744"/>
        <dbReference type="Rhea" id="RHEA-COMP:10625"/>
        <dbReference type="Rhea" id="RHEA-COMP:10670"/>
        <dbReference type="ChEBI" id="CHEBI:15378"/>
        <dbReference type="ChEBI" id="CHEBI:30616"/>
        <dbReference type="ChEBI" id="CHEBI:32551"/>
        <dbReference type="ChEBI" id="CHEBI:33019"/>
        <dbReference type="ChEBI" id="CHEBI:82748"/>
        <dbReference type="ChEBI" id="CHEBI:83665"/>
        <dbReference type="ChEBI" id="CHEBI:456215"/>
        <dbReference type="EC" id="6.3.4.19"/>
    </reaction>
</comment>
<feature type="domain" description="Lysidine-tRNA(Ile) synthetase C-terminal" evidence="9">
    <location>
        <begin position="420"/>
        <end position="502"/>
    </location>
</feature>
<dbReference type="GO" id="GO:0005737">
    <property type="term" value="C:cytoplasm"/>
    <property type="evidence" value="ECO:0007669"/>
    <property type="project" value="UniProtKB-SubCell"/>
</dbReference>
<keyword evidence="4 8" id="KW-0819">tRNA processing</keyword>
<evidence type="ECO:0000259" key="9">
    <source>
        <dbReference type="SMART" id="SM00977"/>
    </source>
</evidence>
<sequence length="505" mass="57038">MSQTEKTDPGDLVLQNIEQQGLDDNKDSWIVSVSGGSDSMVLLHILHEIAGFHVIAAHVNFRKRGEASAEDERLVRDYCSKKGIVLEVLDIENPERTGIEAGSAEDALPGMVAGSHESLSESMNRGNFQDSARKLRREFLESVRQKHSATFIATGHHRDDQLETIFQKIMRGAAVENWTGIKTRDDPWVRPMIDVTRKQILDYAANRNIPYRTDRSNLESDYARNMLRNQVFPKLLNLFPGWQDNLIRVPEFAGLHQEMLDFLTEKVTVLRPEDSSESVGNVRSSPGPKAMDRAAWLSLPERLRTAVARNWVRSQSGFAEWTRGDVLRLADLEHIETGQVVSVGRTISIIRDRDHFVIKQELQHTDEPEDQEPLPVTLNISGLGKRPVTIRGVQFSEAGFNPEIPENTLQLRRDVLPDQLILRYWQNGDRFIPFGMAGSQTVADHLANRKIASGQKKQTMVLASFDGSIFAVIFPHSLRKGEIGTIAEHARCNSEEQRVLFIQKT</sequence>
<dbReference type="InterPro" id="IPR014729">
    <property type="entry name" value="Rossmann-like_a/b/a_fold"/>
</dbReference>
<evidence type="ECO:0000313" key="10">
    <source>
        <dbReference type="EMBL" id="MBP3191248.1"/>
    </source>
</evidence>
<dbReference type="Gene3D" id="3.40.50.620">
    <property type="entry name" value="HUPs"/>
    <property type="match status" value="1"/>
</dbReference>
<proteinExistence type="inferred from homology"/>
<keyword evidence="2 8" id="KW-0963">Cytoplasm</keyword>
<dbReference type="Pfam" id="PF01171">
    <property type="entry name" value="ATP_bind_3"/>
    <property type="match status" value="1"/>
</dbReference>
<dbReference type="RefSeq" id="WP_210509560.1">
    <property type="nucleotide sequence ID" value="NZ_JAFIDN010000001.1"/>
</dbReference>
<keyword evidence="11" id="KW-1185">Reference proteome</keyword>
<dbReference type="Proteomes" id="UP000673975">
    <property type="component" value="Unassembled WGS sequence"/>
</dbReference>
<evidence type="ECO:0000313" key="11">
    <source>
        <dbReference type="Proteomes" id="UP000673975"/>
    </source>
</evidence>
<dbReference type="SMART" id="SM00977">
    <property type="entry name" value="TilS_C"/>
    <property type="match status" value="1"/>
</dbReference>
<evidence type="ECO:0000256" key="8">
    <source>
        <dbReference type="HAMAP-Rule" id="MF_01161"/>
    </source>
</evidence>
<dbReference type="InterPro" id="IPR012796">
    <property type="entry name" value="Lysidine-tRNA-synth_C"/>
</dbReference>
<comment type="domain">
    <text evidence="8">The N-terminal region contains the highly conserved SGGXDS motif, predicted to be a P-loop motif involved in ATP binding.</text>
</comment>
<dbReference type="GO" id="GO:0006400">
    <property type="term" value="P:tRNA modification"/>
    <property type="evidence" value="ECO:0007669"/>
    <property type="project" value="UniProtKB-UniRule"/>
</dbReference>